<organism evidence="1 2">
    <name type="scientific">Chryseobacterium defluvii</name>
    <dbReference type="NCBI Taxonomy" id="160396"/>
    <lineage>
        <taxon>Bacteria</taxon>
        <taxon>Pseudomonadati</taxon>
        <taxon>Bacteroidota</taxon>
        <taxon>Flavobacteriia</taxon>
        <taxon>Flavobacteriales</taxon>
        <taxon>Weeksellaceae</taxon>
        <taxon>Chryseobacterium group</taxon>
        <taxon>Chryseobacterium</taxon>
    </lineage>
</organism>
<protein>
    <submittedName>
        <fullName evidence="1">Uncharacterized protein</fullName>
    </submittedName>
</protein>
<sequence length="216" mass="24566">MATYESFIKLKGSVGDLVFYTLNGKNVVRKKSGFSKTAFKKNPAYEKVRQNSSEFGHCSKTGKIIRQALDPYIREAEDPLLYQKFAKVMTEIKDYDLISERGKRTIPNGLATDIGKSALKKFQFGKILNLGGEASISLGLWNKSLHLNKGFSADETEILTLKIDFENYLTEHKVERIPVKPQQTEVVFEKHFSDDDPLLHFIVLRKDGRIINMGFV</sequence>
<accession>A0A840KCD9</accession>
<gene>
    <name evidence="1" type="ORF">HNP38_000726</name>
</gene>
<proteinExistence type="predicted"/>
<keyword evidence="2" id="KW-1185">Reference proteome</keyword>
<comment type="caution">
    <text evidence="1">The sequence shown here is derived from an EMBL/GenBank/DDBJ whole genome shotgun (WGS) entry which is preliminary data.</text>
</comment>
<dbReference type="AlphaFoldDB" id="A0A840KCD9"/>
<dbReference type="EMBL" id="JACHLE010000001">
    <property type="protein sequence ID" value="MBB4805454.1"/>
    <property type="molecule type" value="Genomic_DNA"/>
</dbReference>
<dbReference type="Proteomes" id="UP000592180">
    <property type="component" value="Unassembled WGS sequence"/>
</dbReference>
<evidence type="ECO:0000313" key="2">
    <source>
        <dbReference type="Proteomes" id="UP000592180"/>
    </source>
</evidence>
<reference evidence="1 2" key="1">
    <citation type="submission" date="2020-08" db="EMBL/GenBank/DDBJ databases">
        <title>Functional genomics of gut bacteria from endangered species of beetles.</title>
        <authorList>
            <person name="Carlos-Shanley C."/>
        </authorList>
    </citation>
    <scope>NUCLEOTIDE SEQUENCE [LARGE SCALE GENOMIC DNA]</scope>
    <source>
        <strain evidence="1 2">S00151</strain>
    </source>
</reference>
<name>A0A840KCD9_9FLAO</name>
<dbReference type="RefSeq" id="WP_184184603.1">
    <property type="nucleotide sequence ID" value="NZ_JACHLE010000001.1"/>
</dbReference>
<evidence type="ECO:0000313" key="1">
    <source>
        <dbReference type="EMBL" id="MBB4805454.1"/>
    </source>
</evidence>